<proteinExistence type="predicted"/>
<gene>
    <name evidence="1" type="ORF">O181_099463</name>
</gene>
<sequence length="168" mass="19001">MVLQQLRARSECYAPELVPSSPSIYPSIDHTKYLNMKETSSNISTSIDATSISPWSPSHFIHDGPLIQIVGLLFNICDSSLKKQLNLIRKSCTEKGAWDDINLLIANFAHPSSFPGWQADFYSEEVNNDLRTHNLANLQQLMLHINQTNDKLGQSLRKNPHLLMRILS</sequence>
<dbReference type="EMBL" id="AVOT02068547">
    <property type="protein sequence ID" value="MBW0559748.1"/>
    <property type="molecule type" value="Genomic_DNA"/>
</dbReference>
<dbReference type="AlphaFoldDB" id="A0A9Q3JB23"/>
<evidence type="ECO:0000313" key="1">
    <source>
        <dbReference type="EMBL" id="MBW0559748.1"/>
    </source>
</evidence>
<name>A0A9Q3JB23_9BASI</name>
<organism evidence="1 2">
    <name type="scientific">Austropuccinia psidii MF-1</name>
    <dbReference type="NCBI Taxonomy" id="1389203"/>
    <lineage>
        <taxon>Eukaryota</taxon>
        <taxon>Fungi</taxon>
        <taxon>Dikarya</taxon>
        <taxon>Basidiomycota</taxon>
        <taxon>Pucciniomycotina</taxon>
        <taxon>Pucciniomycetes</taxon>
        <taxon>Pucciniales</taxon>
        <taxon>Sphaerophragmiaceae</taxon>
        <taxon>Austropuccinia</taxon>
    </lineage>
</organism>
<dbReference type="Proteomes" id="UP000765509">
    <property type="component" value="Unassembled WGS sequence"/>
</dbReference>
<reference evidence="1" key="1">
    <citation type="submission" date="2021-03" db="EMBL/GenBank/DDBJ databases">
        <title>Draft genome sequence of rust myrtle Austropuccinia psidii MF-1, a brazilian biotype.</title>
        <authorList>
            <person name="Quecine M.C."/>
            <person name="Pachon D.M.R."/>
            <person name="Bonatelli M.L."/>
            <person name="Correr F.H."/>
            <person name="Franceschini L.M."/>
            <person name="Leite T.F."/>
            <person name="Margarido G.R.A."/>
            <person name="Almeida C.A."/>
            <person name="Ferrarezi J.A."/>
            <person name="Labate C.A."/>
        </authorList>
    </citation>
    <scope>NUCLEOTIDE SEQUENCE</scope>
    <source>
        <strain evidence="1">MF-1</strain>
    </source>
</reference>
<dbReference type="OrthoDB" id="2015333at2759"/>
<accession>A0A9Q3JB23</accession>
<evidence type="ECO:0000313" key="2">
    <source>
        <dbReference type="Proteomes" id="UP000765509"/>
    </source>
</evidence>
<comment type="caution">
    <text evidence="1">The sequence shown here is derived from an EMBL/GenBank/DDBJ whole genome shotgun (WGS) entry which is preliminary data.</text>
</comment>
<protein>
    <submittedName>
        <fullName evidence="1">Uncharacterized protein</fullName>
    </submittedName>
</protein>
<keyword evidence="2" id="KW-1185">Reference proteome</keyword>